<dbReference type="PANTHER" id="PTHR10434">
    <property type="entry name" value="1-ACYL-SN-GLYCEROL-3-PHOSPHATE ACYLTRANSFERASE"/>
    <property type="match status" value="1"/>
</dbReference>
<evidence type="ECO:0000256" key="2">
    <source>
        <dbReference type="ARBA" id="ARBA00023315"/>
    </source>
</evidence>
<dbReference type="CDD" id="cd07989">
    <property type="entry name" value="LPLAT_AGPAT-like"/>
    <property type="match status" value="1"/>
</dbReference>
<keyword evidence="6" id="KW-1185">Reference proteome</keyword>
<dbReference type="EMBL" id="SDOX01000114">
    <property type="protein sequence ID" value="TFJ82347.1"/>
    <property type="molecule type" value="Genomic_DNA"/>
</dbReference>
<dbReference type="GO" id="GO:0003841">
    <property type="term" value="F:1-acylglycerol-3-phosphate O-acyltransferase activity"/>
    <property type="evidence" value="ECO:0007669"/>
    <property type="project" value="TreeGrafter"/>
</dbReference>
<dbReference type="PANTHER" id="PTHR10434:SF11">
    <property type="entry name" value="1-ACYL-SN-GLYCEROL-3-PHOSPHATE ACYLTRANSFERASE"/>
    <property type="match status" value="1"/>
</dbReference>
<evidence type="ECO:0000313" key="6">
    <source>
        <dbReference type="Proteomes" id="UP000355283"/>
    </source>
</evidence>
<keyword evidence="1" id="KW-0808">Transferase</keyword>
<feature type="region of interest" description="Disordered" evidence="3">
    <location>
        <begin position="240"/>
        <end position="284"/>
    </location>
</feature>
<feature type="compositionally biased region" description="Basic and acidic residues" evidence="3">
    <location>
        <begin position="257"/>
        <end position="267"/>
    </location>
</feature>
<dbReference type="AlphaFoldDB" id="A0A4D9CW67"/>
<dbReference type="GO" id="GO:0005783">
    <property type="term" value="C:endoplasmic reticulum"/>
    <property type="evidence" value="ECO:0007669"/>
    <property type="project" value="TreeGrafter"/>
</dbReference>
<dbReference type="SUPFAM" id="SSF69593">
    <property type="entry name" value="Glycerol-3-phosphate (1)-acyltransferase"/>
    <property type="match status" value="1"/>
</dbReference>
<dbReference type="GO" id="GO:0006654">
    <property type="term" value="P:phosphatidic acid biosynthetic process"/>
    <property type="evidence" value="ECO:0007669"/>
    <property type="project" value="TreeGrafter"/>
</dbReference>
<comment type="caution">
    <text evidence="5">The sequence shown here is derived from an EMBL/GenBank/DDBJ whole genome shotgun (WGS) entry which is preliminary data.</text>
</comment>
<sequence length="284" mass="31305">MVSSFIFSWMLQILACIFICPFLPSCKERLLLLGWIFRSVSSLVIRLNPYWHLRVLGPRPTRPPSKTLIMCNHLSNADAFFLSSALLPWETKYIAKASLFQVPFGGWAMGLAGDLPVHFTRDCHGWGVVKGTVGKLMEQCKVYISDGMPLTVFPEGGRSENGHLRPFKDGFFQLALETQAEILPCALSGSEEAWPIYELLQGPATVYVRIGTAVPSAGHSLESLKGAVRAHIQALQRDLPMPRTLPPGERIGGTGRWEGDREGREGEAVVNKLGSGHRAQALPQ</sequence>
<dbReference type="SMART" id="SM00563">
    <property type="entry name" value="PlsC"/>
    <property type="match status" value="1"/>
</dbReference>
<evidence type="ECO:0000256" key="3">
    <source>
        <dbReference type="SAM" id="MobiDB-lite"/>
    </source>
</evidence>
<name>A0A4D9CW67_9STRA</name>
<dbReference type="OrthoDB" id="417078at2759"/>
<organism evidence="5 6">
    <name type="scientific">Nannochloropsis salina CCMP1776</name>
    <dbReference type="NCBI Taxonomy" id="1027361"/>
    <lineage>
        <taxon>Eukaryota</taxon>
        <taxon>Sar</taxon>
        <taxon>Stramenopiles</taxon>
        <taxon>Ochrophyta</taxon>
        <taxon>Eustigmatophyceae</taxon>
        <taxon>Eustigmatales</taxon>
        <taxon>Monodopsidaceae</taxon>
        <taxon>Microchloropsis</taxon>
        <taxon>Microchloropsis salina</taxon>
    </lineage>
</organism>
<feature type="domain" description="Phospholipid/glycerol acyltransferase" evidence="4">
    <location>
        <begin position="67"/>
        <end position="190"/>
    </location>
</feature>
<evidence type="ECO:0000313" key="5">
    <source>
        <dbReference type="EMBL" id="TFJ82347.1"/>
    </source>
</evidence>
<dbReference type="Proteomes" id="UP000355283">
    <property type="component" value="Unassembled WGS sequence"/>
</dbReference>
<evidence type="ECO:0000259" key="4">
    <source>
        <dbReference type="SMART" id="SM00563"/>
    </source>
</evidence>
<reference evidence="5 6" key="1">
    <citation type="submission" date="2019-01" db="EMBL/GenBank/DDBJ databases">
        <title>Nuclear Genome Assembly of the Microalgal Biofuel strain Nannochloropsis salina CCMP1776.</title>
        <authorList>
            <person name="Hovde B."/>
        </authorList>
    </citation>
    <scope>NUCLEOTIDE SEQUENCE [LARGE SCALE GENOMIC DNA]</scope>
    <source>
        <strain evidence="5 6">CCMP1776</strain>
    </source>
</reference>
<keyword evidence="2" id="KW-0012">Acyltransferase</keyword>
<protein>
    <recommendedName>
        <fullName evidence="4">Phospholipid/glycerol acyltransferase domain-containing protein</fullName>
    </recommendedName>
</protein>
<dbReference type="InterPro" id="IPR002123">
    <property type="entry name" value="Plipid/glycerol_acylTrfase"/>
</dbReference>
<proteinExistence type="predicted"/>
<accession>A0A4D9CW67</accession>
<dbReference type="Pfam" id="PF01553">
    <property type="entry name" value="Acyltransferase"/>
    <property type="match status" value="1"/>
</dbReference>
<gene>
    <name evidence="5" type="ORF">NSK_006320</name>
</gene>
<evidence type="ECO:0000256" key="1">
    <source>
        <dbReference type="ARBA" id="ARBA00022679"/>
    </source>
</evidence>